<sequence>MSSNHTPLLTTHLFVSKKYSMDGLEELIIRLAESCITVKLYEPDDALLDIHPKNPRIYISLGTEWEEFRTLNALPLQERKRWLHFNSPSEIQPSNLFYCWLKSTDPLPENKTIPSTRFSSDTPLVSVFTASYKSKEKIQRPFRSLLNQTYSNWEWVIVDDSGDEDETYNHDLLPLDDPRVRRYRQDSRNGYIGAIKRYAAGICTGEILVEVDHDDELTPNCLKKIVDTFQQHPECGFAYGDCAEVYAGSHGAHWYGWDCGFGYIMHYRVWVHEMNRWQNVQKHTSINGNTIRHLVGLPNHPRAWTRDCYHLLGGHREEILVADDYDMLVRTFLCTKYVAIPDLLYIQYRNENGDNSTFTRNKQIQILVKELNSYYRERIYTRVKELGLPENVPYSRVWETTTDNPARKSAHITHEDLSRVSILFPIPHSCPPNEHTQLFKTLQKGIETNFKEIEVVVVGRVPAEIETFASTAPMGAIRWWPMEPNDSLETCIQYAKFCSSCTEKVVVLPEPLQE</sequence>
<keyword evidence="3" id="KW-0808">Transferase</keyword>
<evidence type="ECO:0000313" key="4">
    <source>
        <dbReference type="Proteomes" id="UP000319671"/>
    </source>
</evidence>
<dbReference type="Gene3D" id="3.90.550.10">
    <property type="entry name" value="Spore Coat Polysaccharide Biosynthesis Protein SpsA, Chain A"/>
    <property type="match status" value="1"/>
</dbReference>
<comment type="caution">
    <text evidence="3">The sequence shown here is derived from an EMBL/GenBank/DDBJ whole genome shotgun (WGS) entry which is preliminary data.</text>
</comment>
<dbReference type="Pfam" id="PF00535">
    <property type="entry name" value="Glycos_transf_2"/>
    <property type="match status" value="1"/>
</dbReference>
<reference evidence="3 4" key="1">
    <citation type="submission" date="2019-06" db="EMBL/GenBank/DDBJ databases">
        <title>Sorghum-associated microbial communities from plants grown in Nebraska, USA.</title>
        <authorList>
            <person name="Schachtman D."/>
        </authorList>
    </citation>
    <scope>NUCLEOTIDE SEQUENCE [LARGE SCALE GENOMIC DNA]</scope>
    <source>
        <strain evidence="3 4">2482</strain>
    </source>
</reference>
<evidence type="ECO:0000313" key="3">
    <source>
        <dbReference type="EMBL" id="TWD98617.1"/>
    </source>
</evidence>
<dbReference type="PANTHER" id="PTHR22916">
    <property type="entry name" value="GLYCOSYLTRANSFERASE"/>
    <property type="match status" value="1"/>
</dbReference>
<proteinExistence type="inferred from homology"/>
<dbReference type="InterPro" id="IPR029044">
    <property type="entry name" value="Nucleotide-diphossugar_trans"/>
</dbReference>
<evidence type="ECO:0000259" key="2">
    <source>
        <dbReference type="Pfam" id="PF00535"/>
    </source>
</evidence>
<dbReference type="InterPro" id="IPR001173">
    <property type="entry name" value="Glyco_trans_2-like"/>
</dbReference>
<accession>A0A561D5V7</accession>
<gene>
    <name evidence="3" type="ORF">FB550_109123</name>
</gene>
<dbReference type="Proteomes" id="UP000319671">
    <property type="component" value="Unassembled WGS sequence"/>
</dbReference>
<dbReference type="RefSeq" id="WP_144566509.1">
    <property type="nucleotide sequence ID" value="NZ_VIVN01000009.1"/>
</dbReference>
<protein>
    <submittedName>
        <fullName evidence="3">Glycosyl transferase family 2</fullName>
    </submittedName>
</protein>
<dbReference type="AlphaFoldDB" id="A0A561D5V7"/>
<comment type="similarity">
    <text evidence="1">Belongs to the glycosyltransferase 2 family.</text>
</comment>
<keyword evidence="4" id="KW-1185">Reference proteome</keyword>
<dbReference type="GO" id="GO:0016758">
    <property type="term" value="F:hexosyltransferase activity"/>
    <property type="evidence" value="ECO:0007669"/>
    <property type="project" value="UniProtKB-ARBA"/>
</dbReference>
<organism evidence="3 4">
    <name type="scientific">Neobacillus bataviensis</name>
    <dbReference type="NCBI Taxonomy" id="220685"/>
    <lineage>
        <taxon>Bacteria</taxon>
        <taxon>Bacillati</taxon>
        <taxon>Bacillota</taxon>
        <taxon>Bacilli</taxon>
        <taxon>Bacillales</taxon>
        <taxon>Bacillaceae</taxon>
        <taxon>Neobacillus</taxon>
    </lineage>
</organism>
<feature type="domain" description="Glycosyltransferase 2-like" evidence="2">
    <location>
        <begin position="126"/>
        <end position="247"/>
    </location>
</feature>
<dbReference type="PANTHER" id="PTHR22916:SF3">
    <property type="entry name" value="UDP-GLCNAC:BETAGAL BETA-1,3-N-ACETYLGLUCOSAMINYLTRANSFERASE-LIKE PROTEIN 1"/>
    <property type="match status" value="1"/>
</dbReference>
<dbReference type="EMBL" id="VIVN01000009">
    <property type="protein sequence ID" value="TWD98617.1"/>
    <property type="molecule type" value="Genomic_DNA"/>
</dbReference>
<name>A0A561D5V7_9BACI</name>
<evidence type="ECO:0000256" key="1">
    <source>
        <dbReference type="ARBA" id="ARBA00006739"/>
    </source>
</evidence>
<dbReference type="SUPFAM" id="SSF53448">
    <property type="entry name" value="Nucleotide-diphospho-sugar transferases"/>
    <property type="match status" value="1"/>
</dbReference>